<dbReference type="PIRSF" id="PIRSF002746">
    <property type="entry name" value="Gluconate_transporter"/>
    <property type="match status" value="1"/>
</dbReference>
<feature type="transmembrane region" description="Helical" evidence="1">
    <location>
        <begin position="222"/>
        <end position="246"/>
    </location>
</feature>
<dbReference type="GO" id="GO:0005886">
    <property type="term" value="C:plasma membrane"/>
    <property type="evidence" value="ECO:0007669"/>
    <property type="project" value="TreeGrafter"/>
</dbReference>
<feature type="transmembrane region" description="Helical" evidence="1">
    <location>
        <begin position="258"/>
        <end position="278"/>
    </location>
</feature>
<gene>
    <name evidence="2" type="primary">gntP</name>
    <name evidence="2" type="ORF">I6J21_09900</name>
</gene>
<dbReference type="Proteomes" id="UP000617681">
    <property type="component" value="Chromosome"/>
</dbReference>
<dbReference type="NCBIfam" id="TIGR00791">
    <property type="entry name" value="gntP"/>
    <property type="match status" value="1"/>
</dbReference>
<evidence type="ECO:0000256" key="1">
    <source>
        <dbReference type="SAM" id="Phobius"/>
    </source>
</evidence>
<protein>
    <submittedName>
        <fullName evidence="2">Gluconate permease GntP</fullName>
    </submittedName>
</protein>
<proteinExistence type="predicted"/>
<feature type="transmembrane region" description="Helical" evidence="1">
    <location>
        <begin position="97"/>
        <end position="130"/>
    </location>
</feature>
<dbReference type="GO" id="GO:0015128">
    <property type="term" value="F:gluconate transmembrane transporter activity"/>
    <property type="evidence" value="ECO:0007669"/>
    <property type="project" value="InterPro"/>
</dbReference>
<keyword evidence="1" id="KW-1133">Transmembrane helix</keyword>
<evidence type="ECO:0000313" key="3">
    <source>
        <dbReference type="Proteomes" id="UP000617681"/>
    </source>
</evidence>
<dbReference type="RefSeq" id="WP_005394340.1">
    <property type="nucleotide sequence ID" value="NZ_CP069534.1"/>
</dbReference>
<keyword evidence="1" id="KW-0812">Transmembrane</keyword>
<dbReference type="NCBIfam" id="NF007459">
    <property type="entry name" value="PRK10034.1"/>
    <property type="match status" value="1"/>
</dbReference>
<feature type="transmembrane region" description="Helical" evidence="1">
    <location>
        <begin position="324"/>
        <end position="347"/>
    </location>
</feature>
<feature type="transmembrane region" description="Helical" evidence="1">
    <location>
        <begin position="20"/>
        <end position="38"/>
    </location>
</feature>
<feature type="transmembrane region" description="Helical" evidence="1">
    <location>
        <begin position="290"/>
        <end position="312"/>
    </location>
</feature>
<dbReference type="InterPro" id="IPR003474">
    <property type="entry name" value="Glcn_transporter"/>
</dbReference>
<accession>A0AAX1L6M9</accession>
<dbReference type="PANTHER" id="PTHR30354">
    <property type="entry name" value="GNT FAMILY GLUCONATE TRANSPORTER"/>
    <property type="match status" value="1"/>
</dbReference>
<feature type="transmembrane region" description="Helical" evidence="1">
    <location>
        <begin position="422"/>
        <end position="443"/>
    </location>
</feature>
<keyword evidence="1" id="KW-0472">Membrane</keyword>
<feature type="transmembrane region" description="Helical" evidence="1">
    <location>
        <begin position="354"/>
        <end position="370"/>
    </location>
</feature>
<dbReference type="EMBL" id="CP069534">
    <property type="protein sequence ID" value="QRP70082.1"/>
    <property type="molecule type" value="Genomic_DNA"/>
</dbReference>
<feature type="transmembrane region" description="Helical" evidence="1">
    <location>
        <begin position="174"/>
        <end position="193"/>
    </location>
</feature>
<organism evidence="2 3">
    <name type="scientific">Corynebacterium glucuronolyticum</name>
    <dbReference type="NCBI Taxonomy" id="39791"/>
    <lineage>
        <taxon>Bacteria</taxon>
        <taxon>Bacillati</taxon>
        <taxon>Actinomycetota</taxon>
        <taxon>Actinomycetes</taxon>
        <taxon>Mycobacteriales</taxon>
        <taxon>Corynebacteriaceae</taxon>
        <taxon>Corynebacterium</taxon>
    </lineage>
</organism>
<sequence length="444" mass="46654">MHIMWVVLGIALMLVLNMKFKVNAMVSLLIAALTIGFLERMGPAELLETIQTGFGSTLGSLAIIVVFGAVIGKLMVDSGAATRLADTLIEKFGVGKVKVAMVIVGLVFGLAMFYEVAFIILAPLIIAVAVEAKVPFLKIAIPAVAATTTAHSLFPPQPGPVALVDAYGADTGMVYIYALIVAIPTVIITGWVLPRFLGDLDRPVPKLMRPDEDIPADQRPSFALSLFVPLIPAIVMISATITKAFVSEDSAAYEWVSFIGSSIPAMAIALIAAIYFFGIKQGRSMEWTMGIFESAVKGIAMVVLIIGAGGALKQVIIDSGVGDYIGSLMTATSISPYIMAWAITVLIRLATGQGVVSAMTAAGIISAALIDPVTGTITAVNPALLVVATAAGSNTLTHVNDASFWLFKGYFDLSVKDTLKTWGLLQLCNSIVGLVVVMGISVFV</sequence>
<dbReference type="AlphaFoldDB" id="A0AAX1L6M9"/>
<reference evidence="2" key="1">
    <citation type="submission" date="2021-02" db="EMBL/GenBank/DDBJ databases">
        <title>FDA dAtabase for Regulatory Grade micrObial Sequences (FDA-ARGOS): Supporting development and validation of Infectious Disease Dx tests.</title>
        <authorList>
            <person name="Sproer C."/>
            <person name="Gronow S."/>
            <person name="Severitt S."/>
            <person name="Schroder I."/>
            <person name="Tallon L."/>
            <person name="Sadzewicz L."/>
            <person name="Zhao X."/>
            <person name="Boylan J."/>
            <person name="Ott S."/>
            <person name="Bowen H."/>
            <person name="Vavikolanu K."/>
            <person name="Mehta A."/>
            <person name="Aluvathingal J."/>
            <person name="Nadendla S."/>
            <person name="Lowell S."/>
            <person name="Myers T."/>
            <person name="Yan Y."/>
            <person name="Sichtig H."/>
        </authorList>
    </citation>
    <scope>NUCLEOTIDE SEQUENCE</scope>
    <source>
        <strain evidence="2">FDAARGOS_1191</strain>
    </source>
</reference>
<evidence type="ECO:0000313" key="2">
    <source>
        <dbReference type="EMBL" id="QRP70082.1"/>
    </source>
</evidence>
<feature type="transmembrane region" description="Helical" evidence="1">
    <location>
        <begin position="58"/>
        <end position="76"/>
    </location>
</feature>
<dbReference type="PANTHER" id="PTHR30354:SF20">
    <property type="entry name" value="HIGH-AFFINITY GLUCONATE TRANSPORTER"/>
    <property type="match status" value="1"/>
</dbReference>
<dbReference type="Pfam" id="PF02447">
    <property type="entry name" value="GntP_permease"/>
    <property type="match status" value="1"/>
</dbReference>
<name>A0AAX1L6M9_9CORY</name>